<accession>W9C3N5</accession>
<dbReference type="AlphaFoldDB" id="W9C3N5"/>
<proteinExistence type="predicted"/>
<gene>
    <name evidence="1" type="ORF">SBOR_10067</name>
</gene>
<dbReference type="Proteomes" id="UP000019487">
    <property type="component" value="Unassembled WGS sequence"/>
</dbReference>
<comment type="caution">
    <text evidence="1">The sequence shown here is derived from an EMBL/GenBank/DDBJ whole genome shotgun (WGS) entry which is preliminary data.</text>
</comment>
<reference evidence="1 2" key="1">
    <citation type="journal article" date="2014" name="Genome Announc.">
        <title>Draft genome sequence of Sclerotinia borealis, a psychrophilic plant pathogenic fungus.</title>
        <authorList>
            <person name="Mardanov A.V."/>
            <person name="Beletsky A.V."/>
            <person name="Kadnikov V.V."/>
            <person name="Ignatov A.N."/>
            <person name="Ravin N.V."/>
        </authorList>
    </citation>
    <scope>NUCLEOTIDE SEQUENCE [LARGE SCALE GENOMIC DNA]</scope>
    <source>
        <strain evidence="2">F-4157</strain>
    </source>
</reference>
<evidence type="ECO:0008006" key="3">
    <source>
        <dbReference type="Google" id="ProtNLM"/>
    </source>
</evidence>
<sequence length="164" mass="18377">MAISPSKERIRAKAVAFCQAFVDGLSPNIILSEYFTSEPRITEHGPDNSELPFLGKTFLGRKFDSSSNQTCDDYFIILTKSLEFEPSPTTFPSPKSFVVDETCEINGKKGVVSVVGSANFRSLRTGKGWNEQFIYRLSEFDRDGKIGHWEIWADALSAWNAVHT</sequence>
<dbReference type="EMBL" id="AYSA01000885">
    <property type="protein sequence ID" value="ESZ89549.1"/>
    <property type="molecule type" value="Genomic_DNA"/>
</dbReference>
<protein>
    <recommendedName>
        <fullName evidence="3">SnoaL-like domain-containing protein</fullName>
    </recommendedName>
</protein>
<dbReference type="HOGENOM" id="CLU_095773_0_0_1"/>
<keyword evidence="2" id="KW-1185">Reference proteome</keyword>
<name>W9C3N5_SCLBF</name>
<evidence type="ECO:0000313" key="1">
    <source>
        <dbReference type="EMBL" id="ESZ89549.1"/>
    </source>
</evidence>
<dbReference type="OrthoDB" id="3352776at2759"/>
<organism evidence="1 2">
    <name type="scientific">Sclerotinia borealis (strain F-4128)</name>
    <dbReference type="NCBI Taxonomy" id="1432307"/>
    <lineage>
        <taxon>Eukaryota</taxon>
        <taxon>Fungi</taxon>
        <taxon>Dikarya</taxon>
        <taxon>Ascomycota</taxon>
        <taxon>Pezizomycotina</taxon>
        <taxon>Leotiomycetes</taxon>
        <taxon>Helotiales</taxon>
        <taxon>Sclerotiniaceae</taxon>
        <taxon>Sclerotinia</taxon>
    </lineage>
</organism>
<evidence type="ECO:0000313" key="2">
    <source>
        <dbReference type="Proteomes" id="UP000019487"/>
    </source>
</evidence>